<protein>
    <recommendedName>
        <fullName evidence="2">Protein kinase domain-containing protein</fullName>
    </recommendedName>
</protein>
<name>A0A644YRC5_9ZZZZ</name>
<comment type="caution">
    <text evidence="1">The sequence shown here is derived from an EMBL/GenBank/DDBJ whole genome shotgun (WGS) entry which is preliminary data.</text>
</comment>
<dbReference type="InterPro" id="IPR011009">
    <property type="entry name" value="Kinase-like_dom_sf"/>
</dbReference>
<accession>A0A644YRC5</accession>
<reference evidence="1" key="1">
    <citation type="submission" date="2019-08" db="EMBL/GenBank/DDBJ databases">
        <authorList>
            <person name="Kucharzyk K."/>
            <person name="Murdoch R.W."/>
            <person name="Higgins S."/>
            <person name="Loffler F."/>
        </authorList>
    </citation>
    <scope>NUCLEOTIDE SEQUENCE</scope>
</reference>
<organism evidence="1">
    <name type="scientific">bioreactor metagenome</name>
    <dbReference type="NCBI Taxonomy" id="1076179"/>
    <lineage>
        <taxon>unclassified sequences</taxon>
        <taxon>metagenomes</taxon>
        <taxon>ecological metagenomes</taxon>
    </lineage>
</organism>
<dbReference type="AlphaFoldDB" id="A0A644YRC5"/>
<gene>
    <name evidence="1" type="ORF">SDC9_77619</name>
</gene>
<dbReference type="EMBL" id="VSSQ01005968">
    <property type="protein sequence ID" value="MPM31066.1"/>
    <property type="molecule type" value="Genomic_DNA"/>
</dbReference>
<sequence>MKYLLEIQDCKLLGSGAEGSVYLTPEGYALKTFKNIKSAKNEEEILRKTLDSPFFPKPILRISNILIRDYVSGDNLFEYISKHGLPYNLSVEIIDLIEDLKRLKFKRINIRNAHIFVDSNGKIMIIDPRKPYSKITPYPKDIIKILVKLHLFDKFLKDVLKYKPHLISYWTSAYNYLASPRKRRIYRYG</sequence>
<proteinExistence type="predicted"/>
<dbReference type="SUPFAM" id="SSF56112">
    <property type="entry name" value="Protein kinase-like (PK-like)"/>
    <property type="match status" value="1"/>
</dbReference>
<evidence type="ECO:0000313" key="1">
    <source>
        <dbReference type="EMBL" id="MPM31066.1"/>
    </source>
</evidence>
<evidence type="ECO:0008006" key="2">
    <source>
        <dbReference type="Google" id="ProtNLM"/>
    </source>
</evidence>